<evidence type="ECO:0000256" key="2">
    <source>
        <dbReference type="ARBA" id="ARBA00022649"/>
    </source>
</evidence>
<evidence type="ECO:0000313" key="8">
    <source>
        <dbReference type="Proteomes" id="UP001500390"/>
    </source>
</evidence>
<keyword evidence="4" id="KW-0547">Nucleotide-binding</keyword>
<dbReference type="Proteomes" id="UP001500390">
    <property type="component" value="Unassembled WGS sequence"/>
</dbReference>
<comment type="caution">
    <text evidence="7">The sequence shown here is derived from an EMBL/GenBank/DDBJ whole genome shotgun (WGS) entry which is preliminary data.</text>
</comment>
<evidence type="ECO:0008006" key="9">
    <source>
        <dbReference type="Google" id="ProtNLM"/>
    </source>
</evidence>
<dbReference type="InterPro" id="IPR037038">
    <property type="entry name" value="HepT-like_sf"/>
</dbReference>
<evidence type="ECO:0000256" key="1">
    <source>
        <dbReference type="ARBA" id="ARBA00022553"/>
    </source>
</evidence>
<accession>A0ABP8JW68</accession>
<keyword evidence="1" id="KW-0597">Phosphoprotein</keyword>
<protein>
    <recommendedName>
        <fullName evidence="9">DUF86 domain-containing protein</fullName>
    </recommendedName>
</protein>
<keyword evidence="8" id="KW-1185">Reference proteome</keyword>
<keyword evidence="5" id="KW-0378">Hydrolase</keyword>
<proteinExistence type="inferred from homology"/>
<evidence type="ECO:0000256" key="5">
    <source>
        <dbReference type="ARBA" id="ARBA00022801"/>
    </source>
</evidence>
<dbReference type="InterPro" id="IPR051813">
    <property type="entry name" value="HepT_RNase_toxin"/>
</dbReference>
<dbReference type="Pfam" id="PF01934">
    <property type="entry name" value="HepT-like"/>
    <property type="match status" value="1"/>
</dbReference>
<comment type="similarity">
    <text evidence="6">Belongs to the HepT RNase toxin family.</text>
</comment>
<evidence type="ECO:0000256" key="6">
    <source>
        <dbReference type="ARBA" id="ARBA00024207"/>
    </source>
</evidence>
<dbReference type="PANTHER" id="PTHR34139">
    <property type="entry name" value="UPF0331 PROTEIN MJ0127"/>
    <property type="match status" value="1"/>
</dbReference>
<evidence type="ECO:0000256" key="4">
    <source>
        <dbReference type="ARBA" id="ARBA00022741"/>
    </source>
</evidence>
<gene>
    <name evidence="7" type="ORF">GCM10023153_20560</name>
</gene>
<evidence type="ECO:0000313" key="7">
    <source>
        <dbReference type="EMBL" id="GAA4397053.1"/>
    </source>
</evidence>
<name>A0ABP8JW68_9MICO</name>
<keyword evidence="3" id="KW-0540">Nuclease</keyword>
<dbReference type="InterPro" id="IPR008201">
    <property type="entry name" value="HepT-like"/>
</dbReference>
<evidence type="ECO:0000256" key="3">
    <source>
        <dbReference type="ARBA" id="ARBA00022722"/>
    </source>
</evidence>
<dbReference type="RefSeq" id="WP_159902297.1">
    <property type="nucleotide sequence ID" value="NZ_BAABFX010000028.1"/>
</dbReference>
<keyword evidence="2" id="KW-1277">Toxin-antitoxin system</keyword>
<dbReference type="Gene3D" id="1.20.120.580">
    <property type="entry name" value="bsu32300-like"/>
    <property type="match status" value="1"/>
</dbReference>
<reference evidence="8" key="1">
    <citation type="journal article" date="2019" name="Int. J. Syst. Evol. Microbiol.">
        <title>The Global Catalogue of Microorganisms (GCM) 10K type strain sequencing project: providing services to taxonomists for standard genome sequencing and annotation.</title>
        <authorList>
            <consortium name="The Broad Institute Genomics Platform"/>
            <consortium name="The Broad Institute Genome Sequencing Center for Infectious Disease"/>
            <person name="Wu L."/>
            <person name="Ma J."/>
        </authorList>
    </citation>
    <scope>NUCLEOTIDE SEQUENCE [LARGE SCALE GENOMIC DNA]</scope>
    <source>
        <strain evidence="8">JCM 17738</strain>
    </source>
</reference>
<sequence length="121" mass="13321">MQRELLLLREMRDAATAIRELVDGRSSEQVGADGIRRSALLWHFTVLGEAASQVPSGTKDANPKIAWRAATRLRNRIVHGYWDIDVETLVATAVDDLPDMITQLESAIASLQEPEGTDPAL</sequence>
<organism evidence="7 8">
    <name type="scientific">Ornithinibacter aureus</name>
    <dbReference type="NCBI Taxonomy" id="622664"/>
    <lineage>
        <taxon>Bacteria</taxon>
        <taxon>Bacillati</taxon>
        <taxon>Actinomycetota</taxon>
        <taxon>Actinomycetes</taxon>
        <taxon>Micrococcales</taxon>
        <taxon>Intrasporangiaceae</taxon>
        <taxon>Ornithinibacter</taxon>
    </lineage>
</organism>
<dbReference type="PANTHER" id="PTHR34139:SF1">
    <property type="entry name" value="RNASE MJ1380-RELATED"/>
    <property type="match status" value="1"/>
</dbReference>
<dbReference type="EMBL" id="BAABFX010000028">
    <property type="protein sequence ID" value="GAA4397053.1"/>
    <property type="molecule type" value="Genomic_DNA"/>
</dbReference>